<sequence length="217" mass="23808">MKRLFIVRHGRTQWNVEKRLQGASGDSPVLQDDLTPYQRVAAYLDQYDFAAAYTSPLARAVTSGNLILARMPRHHALRLTPVTGLTEIGFGQWEGQKRADLVKDHLALFKKLSRRENDPGLTALGVEDFNVAGERFAAALKQIAEALPADGNALIVTHGGIAQLGLRHLTGNDHLLGLKNLSTSIVGVVADQYYVDVYNQTAYLPHVDLDEGNVSIL</sequence>
<dbReference type="InterPro" id="IPR029033">
    <property type="entry name" value="His_PPase_superfam"/>
</dbReference>
<dbReference type="RefSeq" id="WP_056989313.1">
    <property type="nucleotide sequence ID" value="NZ_AYZJ01000027.1"/>
</dbReference>
<dbReference type="EMBL" id="AYZJ01000027">
    <property type="protein sequence ID" value="KRN23558.1"/>
    <property type="molecule type" value="Genomic_DNA"/>
</dbReference>
<gene>
    <name evidence="3" type="ORF">FC75_GL001413</name>
</gene>
<dbReference type="STRING" id="1423730.FC75_GL001413"/>
<keyword evidence="4" id="KW-1185">Reference proteome</keyword>
<protein>
    <submittedName>
        <fullName evidence="3">Phosphoglycerate mutase</fullName>
    </submittedName>
</protein>
<dbReference type="PANTHER" id="PTHR48100">
    <property type="entry name" value="BROAD-SPECIFICITY PHOSPHATASE YOR283W-RELATED"/>
    <property type="match status" value="1"/>
</dbReference>
<evidence type="ECO:0000313" key="3">
    <source>
        <dbReference type="EMBL" id="KRN23558.1"/>
    </source>
</evidence>
<dbReference type="GO" id="GO:0005737">
    <property type="term" value="C:cytoplasm"/>
    <property type="evidence" value="ECO:0007669"/>
    <property type="project" value="TreeGrafter"/>
</dbReference>
<evidence type="ECO:0000256" key="1">
    <source>
        <dbReference type="PIRSR" id="PIRSR613078-1"/>
    </source>
</evidence>
<feature type="binding site" evidence="2">
    <location>
        <position position="59"/>
    </location>
    <ligand>
        <name>substrate</name>
    </ligand>
</feature>
<dbReference type="InterPro" id="IPR050275">
    <property type="entry name" value="PGM_Phosphatase"/>
</dbReference>
<evidence type="ECO:0000256" key="2">
    <source>
        <dbReference type="PIRSR" id="PIRSR613078-2"/>
    </source>
</evidence>
<organism evidence="3 4">
    <name type="scientific">Lacticaseibacillus camelliae DSM 22697 = JCM 13995</name>
    <dbReference type="NCBI Taxonomy" id="1423730"/>
    <lineage>
        <taxon>Bacteria</taxon>
        <taxon>Bacillati</taxon>
        <taxon>Bacillota</taxon>
        <taxon>Bacilli</taxon>
        <taxon>Lactobacillales</taxon>
        <taxon>Lactobacillaceae</taxon>
        <taxon>Lacticaseibacillus</taxon>
    </lineage>
</organism>
<feature type="binding site" evidence="2">
    <location>
        <begin position="8"/>
        <end position="15"/>
    </location>
    <ligand>
        <name>substrate</name>
    </ligand>
</feature>
<name>A0A0R2F7B6_9LACO</name>
<dbReference type="Proteomes" id="UP000050865">
    <property type="component" value="Unassembled WGS sequence"/>
</dbReference>
<dbReference type="AlphaFoldDB" id="A0A0R2F7B6"/>
<feature type="active site" description="Tele-phosphohistidine intermediate" evidence="1">
    <location>
        <position position="9"/>
    </location>
</feature>
<dbReference type="Pfam" id="PF00300">
    <property type="entry name" value="His_Phos_1"/>
    <property type="match status" value="1"/>
</dbReference>
<proteinExistence type="predicted"/>
<dbReference type="SMART" id="SM00855">
    <property type="entry name" value="PGAM"/>
    <property type="match status" value="1"/>
</dbReference>
<dbReference type="Gene3D" id="3.40.50.1240">
    <property type="entry name" value="Phosphoglycerate mutase-like"/>
    <property type="match status" value="1"/>
</dbReference>
<dbReference type="GO" id="GO:0016791">
    <property type="term" value="F:phosphatase activity"/>
    <property type="evidence" value="ECO:0007669"/>
    <property type="project" value="TreeGrafter"/>
</dbReference>
<accession>A0A0R2F7B6</accession>
<dbReference type="InterPro" id="IPR013078">
    <property type="entry name" value="His_Pase_superF_clade-1"/>
</dbReference>
<evidence type="ECO:0000313" key="4">
    <source>
        <dbReference type="Proteomes" id="UP000050865"/>
    </source>
</evidence>
<comment type="caution">
    <text evidence="3">The sequence shown here is derived from an EMBL/GenBank/DDBJ whole genome shotgun (WGS) entry which is preliminary data.</text>
</comment>
<feature type="active site" description="Proton donor/acceptor" evidence="1">
    <location>
        <position position="87"/>
    </location>
</feature>
<reference evidence="3 4" key="1">
    <citation type="journal article" date="2015" name="Genome Announc.">
        <title>Expanding the biotechnology potential of lactobacilli through comparative genomics of 213 strains and associated genera.</title>
        <authorList>
            <person name="Sun Z."/>
            <person name="Harris H.M."/>
            <person name="McCann A."/>
            <person name="Guo C."/>
            <person name="Argimon S."/>
            <person name="Zhang W."/>
            <person name="Yang X."/>
            <person name="Jeffery I.B."/>
            <person name="Cooney J.C."/>
            <person name="Kagawa T.F."/>
            <person name="Liu W."/>
            <person name="Song Y."/>
            <person name="Salvetti E."/>
            <person name="Wrobel A."/>
            <person name="Rasinkangas P."/>
            <person name="Parkhill J."/>
            <person name="Rea M.C."/>
            <person name="O'Sullivan O."/>
            <person name="Ritari J."/>
            <person name="Douillard F.P."/>
            <person name="Paul Ross R."/>
            <person name="Yang R."/>
            <person name="Briner A.E."/>
            <person name="Felis G.E."/>
            <person name="de Vos W.M."/>
            <person name="Barrangou R."/>
            <person name="Klaenhammer T.R."/>
            <person name="Caufield P.W."/>
            <person name="Cui Y."/>
            <person name="Zhang H."/>
            <person name="O'Toole P.W."/>
        </authorList>
    </citation>
    <scope>NUCLEOTIDE SEQUENCE [LARGE SCALE GENOMIC DNA]</scope>
    <source>
        <strain evidence="3 4">DSM 22697</strain>
    </source>
</reference>
<dbReference type="SUPFAM" id="SSF53254">
    <property type="entry name" value="Phosphoglycerate mutase-like"/>
    <property type="match status" value="1"/>
</dbReference>
<dbReference type="PANTHER" id="PTHR48100:SF1">
    <property type="entry name" value="HISTIDINE PHOSPHATASE FAMILY PROTEIN-RELATED"/>
    <property type="match status" value="1"/>
</dbReference>
<dbReference type="CDD" id="cd07067">
    <property type="entry name" value="HP_PGM_like"/>
    <property type="match status" value="1"/>
</dbReference>
<dbReference type="PATRIC" id="fig|1423730.4.peg.1485"/>